<evidence type="ECO:0000313" key="2">
    <source>
        <dbReference type="WBParaSite" id="jg13577"/>
    </source>
</evidence>
<dbReference type="WBParaSite" id="jg13577">
    <property type="protein sequence ID" value="jg13577"/>
    <property type="gene ID" value="jg13577"/>
</dbReference>
<dbReference type="AlphaFoldDB" id="A0A915CX21"/>
<protein>
    <submittedName>
        <fullName evidence="2">FHA domain-containing protein</fullName>
    </submittedName>
</protein>
<dbReference type="Proteomes" id="UP000887574">
    <property type="component" value="Unplaced"/>
</dbReference>
<sequence length="220" mass="23981">MVSTYLPIGIFSITASGIPLGSRPPGSHNSLNYTSLPLGILRCSCCGVGTCIRRMSWLLHNPAVLPTPNISIVFGQNLVHAGVVVTNWALSIDPNSRRSRWSSSASVAKKVAPLWNSWRCCTSEQEGMRRKLVSTIDGIRNLHLRGDDDDDMVELQVDEKVAAQHCSLARIFEGGENGHALHEGEGFTVSRKPPKVMYAKQGKVDLIFSSNAVRLVKDGT</sequence>
<evidence type="ECO:0000313" key="1">
    <source>
        <dbReference type="Proteomes" id="UP000887574"/>
    </source>
</evidence>
<organism evidence="1 2">
    <name type="scientific">Ditylenchus dipsaci</name>
    <dbReference type="NCBI Taxonomy" id="166011"/>
    <lineage>
        <taxon>Eukaryota</taxon>
        <taxon>Metazoa</taxon>
        <taxon>Ecdysozoa</taxon>
        <taxon>Nematoda</taxon>
        <taxon>Chromadorea</taxon>
        <taxon>Rhabditida</taxon>
        <taxon>Tylenchina</taxon>
        <taxon>Tylenchomorpha</taxon>
        <taxon>Sphaerularioidea</taxon>
        <taxon>Anguinidae</taxon>
        <taxon>Anguininae</taxon>
        <taxon>Ditylenchus</taxon>
    </lineage>
</organism>
<accession>A0A915CX21</accession>
<proteinExistence type="predicted"/>
<name>A0A915CX21_9BILA</name>
<keyword evidence="1" id="KW-1185">Reference proteome</keyword>
<reference evidence="2" key="1">
    <citation type="submission" date="2022-11" db="UniProtKB">
        <authorList>
            <consortium name="WormBaseParasite"/>
        </authorList>
    </citation>
    <scope>IDENTIFICATION</scope>
</reference>